<evidence type="ECO:0000256" key="7">
    <source>
        <dbReference type="ARBA" id="ARBA00029833"/>
    </source>
</evidence>
<dbReference type="Pfam" id="PF03987">
    <property type="entry name" value="Autophagy_act_C"/>
    <property type="match status" value="1"/>
</dbReference>
<evidence type="ECO:0000256" key="3">
    <source>
        <dbReference type="ARBA" id="ARBA00022679"/>
    </source>
</evidence>
<evidence type="ECO:0000256" key="1">
    <source>
        <dbReference type="ARBA" id="ARBA00005696"/>
    </source>
</evidence>
<dbReference type="PANTHER" id="PTHR14957">
    <property type="entry name" value="UBIQUITIN-LIKE-CONJUGATING ENZYME ATG10"/>
    <property type="match status" value="1"/>
</dbReference>
<evidence type="ECO:0000256" key="5">
    <source>
        <dbReference type="ARBA" id="ARBA00022927"/>
    </source>
</evidence>
<organism evidence="9 10">
    <name type="scientific">Tuber borchii</name>
    <name type="common">White truffle</name>
    <dbReference type="NCBI Taxonomy" id="42251"/>
    <lineage>
        <taxon>Eukaryota</taxon>
        <taxon>Fungi</taxon>
        <taxon>Dikarya</taxon>
        <taxon>Ascomycota</taxon>
        <taxon>Pezizomycotina</taxon>
        <taxon>Pezizomycetes</taxon>
        <taxon>Pezizales</taxon>
        <taxon>Tuberaceae</taxon>
        <taxon>Tuber</taxon>
    </lineage>
</organism>
<evidence type="ECO:0000256" key="6">
    <source>
        <dbReference type="ARBA" id="ARBA00023006"/>
    </source>
</evidence>
<keyword evidence="3" id="KW-0808">Transferase</keyword>
<dbReference type="EMBL" id="NESQ01000238">
    <property type="protein sequence ID" value="PUU75303.1"/>
    <property type="molecule type" value="Genomic_DNA"/>
</dbReference>
<evidence type="ECO:0000313" key="10">
    <source>
        <dbReference type="Proteomes" id="UP000244722"/>
    </source>
</evidence>
<keyword evidence="5" id="KW-0813">Transport</keyword>
<dbReference type="STRING" id="42251.A0A2T6ZIJ9"/>
<keyword evidence="5" id="KW-0653">Protein transport</keyword>
<dbReference type="Gene3D" id="3.30.1460.50">
    <property type="match status" value="1"/>
</dbReference>
<name>A0A2T6ZIJ9_TUBBO</name>
<keyword evidence="10" id="KW-1185">Reference proteome</keyword>
<evidence type="ECO:0000256" key="2">
    <source>
        <dbReference type="ARBA" id="ARBA00021099"/>
    </source>
</evidence>
<feature type="region of interest" description="Disordered" evidence="8">
    <location>
        <begin position="57"/>
        <end position="79"/>
    </location>
</feature>
<protein>
    <recommendedName>
        <fullName evidence="2">Ubiquitin-like-conjugating enzyme ATG10</fullName>
    </recommendedName>
    <alternativeName>
        <fullName evidence="7">Autophagy-related protein 10</fullName>
    </alternativeName>
</protein>
<accession>A0A2T6ZIJ9</accession>
<dbReference type="PANTHER" id="PTHR14957:SF1">
    <property type="entry name" value="UBIQUITIN-LIKE-CONJUGATING ENZYME ATG10"/>
    <property type="match status" value="1"/>
</dbReference>
<reference evidence="9 10" key="1">
    <citation type="submission" date="2017-04" db="EMBL/GenBank/DDBJ databases">
        <title>Draft genome sequence of Tuber borchii Vittad., a whitish edible truffle.</title>
        <authorList>
            <consortium name="DOE Joint Genome Institute"/>
            <person name="Murat C."/>
            <person name="Kuo A."/>
            <person name="Barry K.W."/>
            <person name="Clum A."/>
            <person name="Dockter R.B."/>
            <person name="Fauchery L."/>
            <person name="Iotti M."/>
            <person name="Kohler A."/>
            <person name="Labutti K."/>
            <person name="Lindquist E.A."/>
            <person name="Lipzen A."/>
            <person name="Ohm R.A."/>
            <person name="Wang M."/>
            <person name="Grigoriev I.V."/>
            <person name="Zambonelli A."/>
            <person name="Martin F.M."/>
        </authorList>
    </citation>
    <scope>NUCLEOTIDE SEQUENCE [LARGE SCALE GENOMIC DNA]</scope>
    <source>
        <strain evidence="9 10">Tbo3840</strain>
    </source>
</reference>
<dbReference type="GO" id="GO:0000045">
    <property type="term" value="P:autophagosome assembly"/>
    <property type="evidence" value="ECO:0007669"/>
    <property type="project" value="TreeGrafter"/>
</dbReference>
<dbReference type="GO" id="GO:0015031">
    <property type="term" value="P:protein transport"/>
    <property type="evidence" value="ECO:0007669"/>
    <property type="project" value="UniProtKB-KW"/>
</dbReference>
<gene>
    <name evidence="9" type="ORF">B9Z19DRAFT_1090648</name>
</gene>
<dbReference type="GO" id="GO:0005829">
    <property type="term" value="C:cytosol"/>
    <property type="evidence" value="ECO:0007669"/>
    <property type="project" value="TreeGrafter"/>
</dbReference>
<evidence type="ECO:0000313" key="9">
    <source>
        <dbReference type="EMBL" id="PUU75303.1"/>
    </source>
</evidence>
<sequence length="197" mass="21555">MPDLQNFPFISTEEFAGGCVRLGERLKREGIGEVMLSHEMGGVYGLIVRREFVACSESDGHESEDEDEEVQNGGAVEEEEDEELPILYFNLYPPASSAQIPASLQQVYENLTSAATRDVLKSVGIQGAISQTDHPVLGVPYYFVHPCNTAAAMGEWQQRRQDGGEGMEDFTAEKYLTVWVGVVGGAVGLFLPSECMV</sequence>
<dbReference type="OrthoDB" id="4089664at2759"/>
<comment type="similarity">
    <text evidence="1">Belongs to the ATG10 family.</text>
</comment>
<evidence type="ECO:0000256" key="8">
    <source>
        <dbReference type="SAM" id="MobiDB-lite"/>
    </source>
</evidence>
<dbReference type="GO" id="GO:0000422">
    <property type="term" value="P:autophagy of mitochondrion"/>
    <property type="evidence" value="ECO:0007669"/>
    <property type="project" value="TreeGrafter"/>
</dbReference>
<feature type="compositionally biased region" description="Acidic residues" evidence="8">
    <location>
        <begin position="62"/>
        <end position="79"/>
    </location>
</feature>
<evidence type="ECO:0000256" key="4">
    <source>
        <dbReference type="ARBA" id="ARBA00022786"/>
    </source>
</evidence>
<dbReference type="GO" id="GO:0061651">
    <property type="term" value="F:Atg12 conjugating enzyme activity"/>
    <property type="evidence" value="ECO:0007669"/>
    <property type="project" value="TreeGrafter"/>
</dbReference>
<comment type="caution">
    <text evidence="9">The sequence shown here is derived from an EMBL/GenBank/DDBJ whole genome shotgun (WGS) entry which is preliminary data.</text>
</comment>
<keyword evidence="6" id="KW-0072">Autophagy</keyword>
<dbReference type="InterPro" id="IPR007135">
    <property type="entry name" value="Atg3/Atg10"/>
</dbReference>
<dbReference type="GO" id="GO:0032446">
    <property type="term" value="P:protein modification by small protein conjugation"/>
    <property type="evidence" value="ECO:0007669"/>
    <property type="project" value="TreeGrafter"/>
</dbReference>
<keyword evidence="4" id="KW-0833">Ubl conjugation pathway</keyword>
<proteinExistence type="inferred from homology"/>
<dbReference type="Proteomes" id="UP000244722">
    <property type="component" value="Unassembled WGS sequence"/>
</dbReference>
<dbReference type="AlphaFoldDB" id="A0A2T6ZIJ9"/>